<dbReference type="InterPro" id="IPR029046">
    <property type="entry name" value="LolA/LolB/LppX"/>
</dbReference>
<dbReference type="Proteomes" id="UP000295606">
    <property type="component" value="Unassembled WGS sequence"/>
</dbReference>
<proteinExistence type="predicted"/>
<sequence>MSFASSPSFCADAQSGDVVKKNAFPGVVPATFALSLGAAIALGGCAHPESAGYTQAQSNVPSPLTDLGTVEGTAATNAAQPAVDQQAIDALNAMGAYLRTLHRFEVNAETSTDVVLDSGQNAALLRHTVLKVKRPDRLRAEITGNGNVRGLVYDGREFMTFNEKKGFYTRNDAPPTLDGLVRELANTWRIEAPLAELFYWGNGKDDNAAITAAQVLGVEKIDTRWCTHYAFQQRGADWEIWIEQGRRPLPCHLVVTDTTQPSRPRHEVTYHWNLAPSFAASTFAFHPKAGAKQIELEPAAARPSFEEAQ</sequence>
<dbReference type="SUPFAM" id="SSF89392">
    <property type="entry name" value="Prokaryotic lipoproteins and lipoprotein localization factors"/>
    <property type="match status" value="1"/>
</dbReference>
<name>A0A4R5L6T2_9BURK</name>
<evidence type="ECO:0000256" key="1">
    <source>
        <dbReference type="ARBA" id="ARBA00022729"/>
    </source>
</evidence>
<dbReference type="Pfam" id="PF09865">
    <property type="entry name" value="DUF2092"/>
    <property type="match status" value="1"/>
</dbReference>
<evidence type="ECO:0000313" key="3">
    <source>
        <dbReference type="Proteomes" id="UP000295606"/>
    </source>
</evidence>
<dbReference type="EMBL" id="SMOD01000029">
    <property type="protein sequence ID" value="TDG04385.1"/>
    <property type="molecule type" value="Genomic_DNA"/>
</dbReference>
<accession>A0A4R5L6T2</accession>
<gene>
    <name evidence="2" type="ORF">E1N52_30480</name>
</gene>
<comment type="caution">
    <text evidence="2">The sequence shown here is derived from an EMBL/GenBank/DDBJ whole genome shotgun (WGS) entry which is preliminary data.</text>
</comment>
<dbReference type="OrthoDB" id="116979at2"/>
<evidence type="ECO:0000313" key="2">
    <source>
        <dbReference type="EMBL" id="TDG04385.1"/>
    </source>
</evidence>
<reference evidence="2 3" key="1">
    <citation type="submission" date="2019-03" db="EMBL/GenBank/DDBJ databases">
        <title>Paraburkholderia sp. isolated from native Mimosa gymnas in Guartela State Park, Brazil.</title>
        <authorList>
            <person name="Paulitsch F."/>
            <person name="Hungria M."/>
            <person name="Delamuta J.R.M."/>
            <person name="Ribeiro R.A."/>
            <person name="Dall'Agnol R."/>
            <person name="Silva J.S.B."/>
        </authorList>
    </citation>
    <scope>NUCLEOTIDE SEQUENCE [LARGE SCALE GENOMIC DNA]</scope>
    <source>
        <strain evidence="2 3">CNPSo 3008</strain>
    </source>
</reference>
<dbReference type="AlphaFoldDB" id="A0A4R5L6T2"/>
<organism evidence="2 3">
    <name type="scientific">Paraburkholderia guartelaensis</name>
    <dbReference type="NCBI Taxonomy" id="2546446"/>
    <lineage>
        <taxon>Bacteria</taxon>
        <taxon>Pseudomonadati</taxon>
        <taxon>Pseudomonadota</taxon>
        <taxon>Betaproteobacteria</taxon>
        <taxon>Burkholderiales</taxon>
        <taxon>Burkholderiaceae</taxon>
        <taxon>Paraburkholderia</taxon>
    </lineage>
</organism>
<protein>
    <submittedName>
        <fullName evidence="2">DUF2092 domain-containing protein</fullName>
    </submittedName>
</protein>
<keyword evidence="1" id="KW-0732">Signal</keyword>
<dbReference type="InterPro" id="IPR019207">
    <property type="entry name" value="DUF2092"/>
</dbReference>